<comment type="caution">
    <text evidence="1">The sequence shown here is derived from an EMBL/GenBank/DDBJ whole genome shotgun (WGS) entry which is preliminary data.</text>
</comment>
<sequence>MAAKVIPIKKSQAQIEQIIDEALAKHPPDQNPEVINCLKTELEKIIETYFIEDVPEISLKLPSDLTQQQFDEIKKGLGQLVDCYNQQMLERSSLVFRDLYRAKLEICRLRHQYQAMDN</sequence>
<evidence type="ECO:0000313" key="1">
    <source>
        <dbReference type="EMBL" id="MBD1400317.1"/>
    </source>
</evidence>
<gene>
    <name evidence="1" type="ORF">ICT70_06510</name>
</gene>
<proteinExistence type="predicted"/>
<dbReference type="RefSeq" id="WP_191154688.1">
    <property type="nucleotide sequence ID" value="NZ_JACWUN010000006.1"/>
</dbReference>
<dbReference type="Proteomes" id="UP000632828">
    <property type="component" value="Unassembled WGS sequence"/>
</dbReference>
<organism evidence="1 2">
    <name type="scientific">Pelovirga terrestris</name>
    <dbReference type="NCBI Taxonomy" id="2771352"/>
    <lineage>
        <taxon>Bacteria</taxon>
        <taxon>Pseudomonadati</taxon>
        <taxon>Thermodesulfobacteriota</taxon>
        <taxon>Desulfuromonadia</taxon>
        <taxon>Geobacterales</taxon>
        <taxon>Geobacteraceae</taxon>
        <taxon>Pelovirga</taxon>
    </lineage>
</organism>
<evidence type="ECO:0000313" key="2">
    <source>
        <dbReference type="Proteomes" id="UP000632828"/>
    </source>
</evidence>
<name>A0A8J6QXH7_9BACT</name>
<keyword evidence="2" id="KW-1185">Reference proteome</keyword>
<protein>
    <submittedName>
        <fullName evidence="1">Uncharacterized protein</fullName>
    </submittedName>
</protein>
<dbReference type="EMBL" id="JACWUN010000006">
    <property type="protein sequence ID" value="MBD1400317.1"/>
    <property type="molecule type" value="Genomic_DNA"/>
</dbReference>
<accession>A0A8J6QXH7</accession>
<dbReference type="AlphaFoldDB" id="A0A8J6QXH7"/>
<reference evidence="1" key="1">
    <citation type="submission" date="2020-09" db="EMBL/GenBank/DDBJ databases">
        <title>Pelobacter alkaliphilus sp. nov., a novel anaerobic arsenate-reducing bacterium from terrestrial mud volcano.</title>
        <authorList>
            <person name="Khomyakova M.A."/>
            <person name="Merkel A.Y."/>
            <person name="Slobodkin A.I."/>
        </authorList>
    </citation>
    <scope>NUCLEOTIDE SEQUENCE</scope>
    <source>
        <strain evidence="1">M08fum</strain>
    </source>
</reference>